<dbReference type="InterPro" id="IPR025591">
    <property type="entry name" value="RloB"/>
</dbReference>
<evidence type="ECO:0000313" key="1">
    <source>
        <dbReference type="EMBL" id="QWF72540.1"/>
    </source>
</evidence>
<name>A0A975MRN0_9GAMM</name>
<dbReference type="Proteomes" id="UP000676649">
    <property type="component" value="Chromosome"/>
</dbReference>
<dbReference type="EMBL" id="CP073754">
    <property type="protein sequence ID" value="QWF72540.1"/>
    <property type="molecule type" value="Genomic_DNA"/>
</dbReference>
<protein>
    <submittedName>
        <fullName evidence="1">RloB domain-containing protein</fullName>
    </submittedName>
</protein>
<sequence length="145" mass="16916">MQDEHKHIEPHAFEEVYAVFDRDDHATYHDALDKAKSLDGKFNNDIKQKVRFEAIASVPCFELWLLLHFVNIQAPLHRNDVYTRLNQFLDNYEKGQAGYFSRTCQCLPLATKHAISLAEQFSAYDSIQPYTDIHRLVHQIINLKA</sequence>
<organism evidence="1 2">
    <name type="scientific">Methylomonas paludis</name>
    <dbReference type="NCBI Taxonomy" id="1173101"/>
    <lineage>
        <taxon>Bacteria</taxon>
        <taxon>Pseudomonadati</taxon>
        <taxon>Pseudomonadota</taxon>
        <taxon>Gammaproteobacteria</taxon>
        <taxon>Methylococcales</taxon>
        <taxon>Methylococcaceae</taxon>
        <taxon>Methylomonas</taxon>
    </lineage>
</organism>
<keyword evidence="2" id="KW-1185">Reference proteome</keyword>
<evidence type="ECO:0000313" key="2">
    <source>
        <dbReference type="Proteomes" id="UP000676649"/>
    </source>
</evidence>
<dbReference type="Pfam" id="PF13707">
    <property type="entry name" value="RloB"/>
    <property type="match status" value="1"/>
</dbReference>
<reference evidence="1" key="1">
    <citation type="submission" date="2021-04" db="EMBL/GenBank/DDBJ databases">
        <title>Draft genome sequence data of methanotrophic Methylovulum sp. strain S1L and Methylomonas sp. strain S2AM isolated from boreal lake water columns.</title>
        <authorList>
            <person name="Rissanen A.J."/>
            <person name="Mangayil R."/>
            <person name="Svenning M.M."/>
            <person name="Khanongnuch R."/>
        </authorList>
    </citation>
    <scope>NUCLEOTIDE SEQUENCE</scope>
    <source>
        <strain evidence="1">S2AM</strain>
    </source>
</reference>
<dbReference type="KEGG" id="mpad:KEF85_10055"/>
<gene>
    <name evidence="1" type="ORF">KEF85_10055</name>
</gene>
<dbReference type="AlphaFoldDB" id="A0A975MRN0"/>
<proteinExistence type="predicted"/>
<accession>A0A975MRN0</accession>